<feature type="domain" description="Mammalian cell entry C-terminal" evidence="3">
    <location>
        <begin position="136"/>
        <end position="319"/>
    </location>
</feature>
<sequence>MRRAQQIRDALRAVFAGRRGRAGNPLVVGAVGIVLVALVMTVALAAPRATYLLRTNGYTAEFANAAGLQPNDPVYVAGVPAGRVESLELAADRVIVTFRVDGGQPLGDRTTAEVRLRTILGKIYLAVTPAGAGELPGGRIPLARTSVPYSLDDLASEAQHVARELDVPALEAMMHTLAEAVPSDPGRIADALAGATAAAEMLSRNDARIHSLLQASKSLTSIVAGQSRDVELLVQNATTVVSILEARKESLVQLVEDLRLLTEHTATFLTDNSGEMDALLGNMRSVTDTLNRNAEQIDVLMTRLPPALRAAADASGNGNWVDVHAPAGPIPDNLLCALGVMEGCR</sequence>
<dbReference type="InterPro" id="IPR024516">
    <property type="entry name" value="Mce_C"/>
</dbReference>
<dbReference type="PANTHER" id="PTHR33371:SF18">
    <property type="entry name" value="MCE-FAMILY PROTEIN MCE3C"/>
    <property type="match status" value="1"/>
</dbReference>
<dbReference type="InterPro" id="IPR003399">
    <property type="entry name" value="Mce/MlaD"/>
</dbReference>
<evidence type="ECO:0000259" key="3">
    <source>
        <dbReference type="Pfam" id="PF11887"/>
    </source>
</evidence>
<reference evidence="5" key="3">
    <citation type="submission" date="2022-09" db="EMBL/GenBank/DDBJ databases">
        <title>The genome sequence of Rhodococcus aetherivorans N1.</title>
        <authorList>
            <person name="Jiang W."/>
        </authorList>
    </citation>
    <scope>NUCLEOTIDE SEQUENCE</scope>
    <source>
        <strain evidence="5">N1</strain>
    </source>
</reference>
<reference evidence="4 6" key="1">
    <citation type="journal article" date="2018" name="Biodegradation">
        <title>1,4-Dioxane degradation characteristics of Rhodococcus aetherivorans JCM 14343.</title>
        <authorList>
            <person name="Inoue D."/>
            <person name="Tsunoda T."/>
            <person name="Yamamoto N."/>
            <person name="Ike M."/>
            <person name="Sei K."/>
        </authorList>
    </citation>
    <scope>NUCLEOTIDE SEQUENCE [LARGE SCALE GENOMIC DNA]</scope>
    <source>
        <strain evidence="4 6">JCM 14343</strain>
    </source>
</reference>
<evidence type="ECO:0000313" key="4">
    <source>
        <dbReference type="EMBL" id="GES35153.1"/>
    </source>
</evidence>
<dbReference type="GeneID" id="83624086"/>
<dbReference type="Proteomes" id="UP001163947">
    <property type="component" value="Chromosome"/>
</dbReference>
<feature type="domain" description="Mce/MlaD" evidence="2">
    <location>
        <begin position="55"/>
        <end position="129"/>
    </location>
</feature>
<dbReference type="Proteomes" id="UP000325466">
    <property type="component" value="Unassembled WGS sequence"/>
</dbReference>
<proteinExistence type="predicted"/>
<name>A0A059MG95_9NOCA</name>
<dbReference type="KEGG" id="rav:AAT18_02565"/>
<evidence type="ECO:0000256" key="1">
    <source>
        <dbReference type="SAM" id="Phobius"/>
    </source>
</evidence>
<keyword evidence="6" id="KW-1185">Reference proteome</keyword>
<feature type="transmembrane region" description="Helical" evidence="1">
    <location>
        <begin position="26"/>
        <end position="46"/>
    </location>
</feature>
<protein>
    <submittedName>
        <fullName evidence="5">MCE family protein</fullName>
    </submittedName>
</protein>
<evidence type="ECO:0000313" key="5">
    <source>
        <dbReference type="EMBL" id="UYF93968.1"/>
    </source>
</evidence>
<dbReference type="GO" id="GO:0005576">
    <property type="term" value="C:extracellular region"/>
    <property type="evidence" value="ECO:0007669"/>
    <property type="project" value="TreeGrafter"/>
</dbReference>
<accession>N1MJ19</accession>
<evidence type="ECO:0000313" key="7">
    <source>
        <dbReference type="Proteomes" id="UP001163947"/>
    </source>
</evidence>
<gene>
    <name evidence="5" type="ORF">OCS65_26700</name>
    <name evidence="4" type="ORF">RAJCM14343_0400</name>
</gene>
<dbReference type="EMBL" id="CP106982">
    <property type="protein sequence ID" value="UYF93968.1"/>
    <property type="molecule type" value="Genomic_DNA"/>
</dbReference>
<reference evidence="4" key="2">
    <citation type="submission" date="2019-10" db="EMBL/GenBank/DDBJ databases">
        <title>Draft genome sequence of Rhodococcus aetherivorans JCM 14343.</title>
        <authorList>
            <person name="Inoue D."/>
            <person name="Nakazawa M."/>
            <person name="Yamamoto N."/>
            <person name="Sei K."/>
            <person name="Ike M."/>
        </authorList>
    </citation>
    <scope>NUCLEOTIDE SEQUENCE</scope>
    <source>
        <strain evidence="4">JCM 14343</strain>
    </source>
</reference>
<dbReference type="Pfam" id="PF11887">
    <property type="entry name" value="Mce4_CUP1"/>
    <property type="match status" value="1"/>
</dbReference>
<dbReference type="InterPro" id="IPR005693">
    <property type="entry name" value="Mce"/>
</dbReference>
<accession>A0A0F6VNH4</accession>
<keyword evidence="1" id="KW-0812">Transmembrane</keyword>
<dbReference type="AlphaFoldDB" id="A0A059MG95"/>
<dbReference type="EMBL" id="BLAH01000009">
    <property type="protein sequence ID" value="GES35153.1"/>
    <property type="molecule type" value="Genomic_DNA"/>
</dbReference>
<evidence type="ECO:0000259" key="2">
    <source>
        <dbReference type="Pfam" id="PF02470"/>
    </source>
</evidence>
<evidence type="ECO:0000313" key="6">
    <source>
        <dbReference type="Proteomes" id="UP000325466"/>
    </source>
</evidence>
<keyword evidence="1" id="KW-0472">Membrane</keyword>
<dbReference type="Pfam" id="PF02470">
    <property type="entry name" value="MlaD"/>
    <property type="match status" value="1"/>
</dbReference>
<dbReference type="PANTHER" id="PTHR33371">
    <property type="entry name" value="INTERMEMBRANE PHOSPHOLIPID TRANSPORT SYSTEM BINDING PROTEIN MLAD-RELATED"/>
    <property type="match status" value="1"/>
</dbReference>
<dbReference type="RefSeq" id="WP_006947493.1">
    <property type="nucleotide sequence ID" value="NZ_BAAAYP010000032.1"/>
</dbReference>
<organism evidence="5 7">
    <name type="scientific">Rhodococcus aetherivorans</name>
    <dbReference type="NCBI Taxonomy" id="191292"/>
    <lineage>
        <taxon>Bacteria</taxon>
        <taxon>Bacillati</taxon>
        <taxon>Actinomycetota</taxon>
        <taxon>Actinomycetes</taxon>
        <taxon>Mycobacteriales</taxon>
        <taxon>Nocardiaceae</taxon>
        <taxon>Rhodococcus</taxon>
    </lineage>
</organism>
<accession>A0A059MG95</accession>
<dbReference type="NCBIfam" id="TIGR00996">
    <property type="entry name" value="Mtu_fam_mce"/>
    <property type="match status" value="1"/>
</dbReference>
<keyword evidence="1" id="KW-1133">Transmembrane helix</keyword>
<dbReference type="InterPro" id="IPR052336">
    <property type="entry name" value="MlaD_Phospholipid_Transporter"/>
</dbReference>